<gene>
    <name evidence="1" type="ORF">CEXT_337451</name>
</gene>
<reference evidence="1 2" key="1">
    <citation type="submission" date="2021-06" db="EMBL/GenBank/DDBJ databases">
        <title>Caerostris extrusa draft genome.</title>
        <authorList>
            <person name="Kono N."/>
            <person name="Arakawa K."/>
        </authorList>
    </citation>
    <scope>NUCLEOTIDE SEQUENCE [LARGE SCALE GENOMIC DNA]</scope>
</reference>
<sequence length="139" mass="16021">MGARTHGVNASLKRSSLWSEIHILRLTVNLRIRVFAVIHMLKNFSDVSLKLYQNRSQVKLPETLWQDCSYNRGNYLFSVRICCINVASTEFLATLPGFSPLSKNFNFRTSDLAEICAILLVLQKWRSLDHFQTNSSNFH</sequence>
<protein>
    <submittedName>
        <fullName evidence="1">Uncharacterized protein</fullName>
    </submittedName>
</protein>
<dbReference type="AlphaFoldDB" id="A0AAV4N0J1"/>
<keyword evidence="2" id="KW-1185">Reference proteome</keyword>
<organism evidence="1 2">
    <name type="scientific">Caerostris extrusa</name>
    <name type="common">Bark spider</name>
    <name type="synonym">Caerostris bankana</name>
    <dbReference type="NCBI Taxonomy" id="172846"/>
    <lineage>
        <taxon>Eukaryota</taxon>
        <taxon>Metazoa</taxon>
        <taxon>Ecdysozoa</taxon>
        <taxon>Arthropoda</taxon>
        <taxon>Chelicerata</taxon>
        <taxon>Arachnida</taxon>
        <taxon>Araneae</taxon>
        <taxon>Araneomorphae</taxon>
        <taxon>Entelegynae</taxon>
        <taxon>Araneoidea</taxon>
        <taxon>Araneidae</taxon>
        <taxon>Caerostris</taxon>
    </lineage>
</organism>
<name>A0AAV4N0J1_CAEEX</name>
<dbReference type="Proteomes" id="UP001054945">
    <property type="component" value="Unassembled WGS sequence"/>
</dbReference>
<comment type="caution">
    <text evidence="1">The sequence shown here is derived from an EMBL/GenBank/DDBJ whole genome shotgun (WGS) entry which is preliminary data.</text>
</comment>
<evidence type="ECO:0000313" key="2">
    <source>
        <dbReference type="Proteomes" id="UP001054945"/>
    </source>
</evidence>
<accession>A0AAV4N0J1</accession>
<dbReference type="EMBL" id="BPLR01002831">
    <property type="protein sequence ID" value="GIX78287.1"/>
    <property type="molecule type" value="Genomic_DNA"/>
</dbReference>
<proteinExistence type="predicted"/>
<evidence type="ECO:0000313" key="1">
    <source>
        <dbReference type="EMBL" id="GIX78287.1"/>
    </source>
</evidence>